<evidence type="ECO:0000313" key="16">
    <source>
        <dbReference type="Proteomes" id="UP000660668"/>
    </source>
</evidence>
<dbReference type="Pfam" id="PF00672">
    <property type="entry name" value="HAMP"/>
    <property type="match status" value="1"/>
</dbReference>
<keyword evidence="4" id="KW-0597">Phosphoprotein</keyword>
<feature type="domain" description="HAMP" evidence="14">
    <location>
        <begin position="197"/>
        <end position="249"/>
    </location>
</feature>
<dbReference type="SMART" id="SM00388">
    <property type="entry name" value="HisKA"/>
    <property type="match status" value="1"/>
</dbReference>
<dbReference type="PROSITE" id="PS50109">
    <property type="entry name" value="HIS_KIN"/>
    <property type="match status" value="1"/>
</dbReference>
<dbReference type="Gene3D" id="3.30.565.10">
    <property type="entry name" value="Histidine kinase-like ATPase, C-terminal domain"/>
    <property type="match status" value="1"/>
</dbReference>
<dbReference type="InterPro" id="IPR003660">
    <property type="entry name" value="HAMP_dom"/>
</dbReference>
<proteinExistence type="predicted"/>
<dbReference type="GO" id="GO:0005886">
    <property type="term" value="C:plasma membrane"/>
    <property type="evidence" value="ECO:0007669"/>
    <property type="project" value="UniProtKB-SubCell"/>
</dbReference>
<dbReference type="InterPro" id="IPR050428">
    <property type="entry name" value="TCS_sensor_his_kinase"/>
</dbReference>
<dbReference type="Gene3D" id="6.10.340.10">
    <property type="match status" value="1"/>
</dbReference>
<dbReference type="Proteomes" id="UP000660668">
    <property type="component" value="Unassembled WGS sequence"/>
</dbReference>
<sequence length="487" mass="51748">MSTPAVSPTGAPVRTPSGWHYRRSLASRVIVLTTMAVGFAVALLALGAFLTVRLQMQASLDESLLNRARQAAKTDVLAYAANNRIPSWALGAADIRIFYITTEAVITVDEGPDMTLGQPEFEVADGHRDDSVRTIDAEGTRYRVAAVPDPNVEGQALVLAQSLSPQESVLKRLGAVMLLFGLAGVVGAGAAGWAVARNGLRPVRRLTKAVEQLARTEELAPLPVEGDDEVARLATAFNGMLAAVAASRDRQRRLVADAGHELRTPLTSLRTNLDLLTQADETGGLPPEAKAELLADVRAQLEELSTLVGDLVELAREEAPAANVVETFDLAEVVDRAVSRVRLRAPRSVFDVATLPWWVTGESGAVERAVTNLLDNAAKWGPAEGTVTVRLANGVLTVDDQGPGIDPADLPHVFERFYRSPESRSMPGSGLGLAIVHQVVDRHGGSVVAGAAPSGGTRMSMWMPGFPVDAGGPRPQVRQPLVPQRPS</sequence>
<dbReference type="PRINTS" id="PR00344">
    <property type="entry name" value="BCTRLSENSOR"/>
</dbReference>
<reference evidence="15" key="1">
    <citation type="submission" date="2020-11" db="EMBL/GenBank/DDBJ databases">
        <title>Nocardioides cynanchi sp. nov., isolated from soil of rhizosphere of Cynanchum wilfordii.</title>
        <authorList>
            <person name="Lee J.-S."/>
            <person name="Suh M.K."/>
            <person name="Kim J.-S."/>
        </authorList>
    </citation>
    <scope>NUCLEOTIDE SEQUENCE</scope>
    <source>
        <strain evidence="15">KCTC 19276</strain>
    </source>
</reference>
<feature type="domain" description="Histidine kinase" evidence="13">
    <location>
        <begin position="257"/>
        <end position="467"/>
    </location>
</feature>
<evidence type="ECO:0000256" key="12">
    <source>
        <dbReference type="SAM" id="Phobius"/>
    </source>
</evidence>
<dbReference type="SUPFAM" id="SSF47384">
    <property type="entry name" value="Homodimeric domain of signal transducing histidine kinase"/>
    <property type="match status" value="1"/>
</dbReference>
<keyword evidence="9" id="KW-0902">Two-component regulatory system</keyword>
<evidence type="ECO:0000259" key="14">
    <source>
        <dbReference type="PROSITE" id="PS50885"/>
    </source>
</evidence>
<dbReference type="CDD" id="cd06225">
    <property type="entry name" value="HAMP"/>
    <property type="match status" value="1"/>
</dbReference>
<accession>A0A930VSZ4</accession>
<keyword evidence="7 15" id="KW-0418">Kinase</keyword>
<keyword evidence="5" id="KW-0808">Transferase</keyword>
<dbReference type="PANTHER" id="PTHR45436">
    <property type="entry name" value="SENSOR HISTIDINE KINASE YKOH"/>
    <property type="match status" value="1"/>
</dbReference>
<evidence type="ECO:0000256" key="2">
    <source>
        <dbReference type="ARBA" id="ARBA00004236"/>
    </source>
</evidence>
<evidence type="ECO:0000259" key="13">
    <source>
        <dbReference type="PROSITE" id="PS50109"/>
    </source>
</evidence>
<feature type="compositionally biased region" description="Low complexity" evidence="11">
    <location>
        <begin position="473"/>
        <end position="487"/>
    </location>
</feature>
<feature type="transmembrane region" description="Helical" evidence="12">
    <location>
        <begin position="29"/>
        <end position="52"/>
    </location>
</feature>
<dbReference type="SUPFAM" id="SSF158472">
    <property type="entry name" value="HAMP domain-like"/>
    <property type="match status" value="1"/>
</dbReference>
<dbReference type="CDD" id="cd00075">
    <property type="entry name" value="HATPase"/>
    <property type="match status" value="1"/>
</dbReference>
<evidence type="ECO:0000256" key="7">
    <source>
        <dbReference type="ARBA" id="ARBA00022777"/>
    </source>
</evidence>
<dbReference type="PROSITE" id="PS50885">
    <property type="entry name" value="HAMP"/>
    <property type="match status" value="1"/>
</dbReference>
<comment type="catalytic activity">
    <reaction evidence="1">
        <text>ATP + protein L-histidine = ADP + protein N-phospho-L-histidine.</text>
        <dbReference type="EC" id="2.7.13.3"/>
    </reaction>
</comment>
<dbReference type="InterPro" id="IPR036890">
    <property type="entry name" value="HATPase_C_sf"/>
</dbReference>
<evidence type="ECO:0000256" key="10">
    <source>
        <dbReference type="ARBA" id="ARBA00023136"/>
    </source>
</evidence>
<dbReference type="PANTHER" id="PTHR45436:SF5">
    <property type="entry name" value="SENSOR HISTIDINE KINASE TRCS"/>
    <property type="match status" value="1"/>
</dbReference>
<dbReference type="SUPFAM" id="SSF55874">
    <property type="entry name" value="ATPase domain of HSP90 chaperone/DNA topoisomerase II/histidine kinase"/>
    <property type="match status" value="1"/>
</dbReference>
<dbReference type="SMART" id="SM00304">
    <property type="entry name" value="HAMP"/>
    <property type="match status" value="1"/>
</dbReference>
<organism evidence="15 16">
    <name type="scientific">Nocardioides agariphilus</name>
    <dbReference type="NCBI Taxonomy" id="433664"/>
    <lineage>
        <taxon>Bacteria</taxon>
        <taxon>Bacillati</taxon>
        <taxon>Actinomycetota</taxon>
        <taxon>Actinomycetes</taxon>
        <taxon>Propionibacteriales</taxon>
        <taxon>Nocardioidaceae</taxon>
        <taxon>Nocardioides</taxon>
    </lineage>
</organism>
<dbReference type="AlphaFoldDB" id="A0A930VSZ4"/>
<dbReference type="CDD" id="cd00082">
    <property type="entry name" value="HisKA"/>
    <property type="match status" value="1"/>
</dbReference>
<dbReference type="EMBL" id="JADKPO010000039">
    <property type="protein sequence ID" value="MBF4770107.1"/>
    <property type="molecule type" value="Genomic_DNA"/>
</dbReference>
<dbReference type="Pfam" id="PF02518">
    <property type="entry name" value="HATPase_c"/>
    <property type="match status" value="1"/>
</dbReference>
<feature type="transmembrane region" description="Helical" evidence="12">
    <location>
        <begin position="173"/>
        <end position="196"/>
    </location>
</feature>
<comment type="subcellular location">
    <subcellularLocation>
        <location evidence="2">Cell membrane</location>
    </subcellularLocation>
</comment>
<evidence type="ECO:0000256" key="11">
    <source>
        <dbReference type="SAM" id="MobiDB-lite"/>
    </source>
</evidence>
<protein>
    <recommendedName>
        <fullName evidence="3">histidine kinase</fullName>
        <ecNumber evidence="3">2.7.13.3</ecNumber>
    </recommendedName>
</protein>
<comment type="caution">
    <text evidence="15">The sequence shown here is derived from an EMBL/GenBank/DDBJ whole genome shotgun (WGS) entry which is preliminary data.</text>
</comment>
<evidence type="ECO:0000256" key="1">
    <source>
        <dbReference type="ARBA" id="ARBA00000085"/>
    </source>
</evidence>
<name>A0A930VSZ4_9ACTN</name>
<dbReference type="GO" id="GO:0000155">
    <property type="term" value="F:phosphorelay sensor kinase activity"/>
    <property type="evidence" value="ECO:0007669"/>
    <property type="project" value="InterPro"/>
</dbReference>
<keyword evidence="10 12" id="KW-0472">Membrane</keyword>
<feature type="region of interest" description="Disordered" evidence="11">
    <location>
        <begin position="467"/>
        <end position="487"/>
    </location>
</feature>
<evidence type="ECO:0000256" key="4">
    <source>
        <dbReference type="ARBA" id="ARBA00022553"/>
    </source>
</evidence>
<dbReference type="RefSeq" id="WP_194698253.1">
    <property type="nucleotide sequence ID" value="NZ_JADKPO010000039.1"/>
</dbReference>
<evidence type="ECO:0000256" key="8">
    <source>
        <dbReference type="ARBA" id="ARBA00022989"/>
    </source>
</evidence>
<dbReference type="EC" id="2.7.13.3" evidence="3"/>
<dbReference type="Gene3D" id="1.10.287.130">
    <property type="match status" value="1"/>
</dbReference>
<keyword evidence="6 12" id="KW-0812">Transmembrane</keyword>
<evidence type="ECO:0000256" key="6">
    <source>
        <dbReference type="ARBA" id="ARBA00022692"/>
    </source>
</evidence>
<keyword evidence="16" id="KW-1185">Reference proteome</keyword>
<evidence type="ECO:0000313" key="15">
    <source>
        <dbReference type="EMBL" id="MBF4770107.1"/>
    </source>
</evidence>
<dbReference type="InterPro" id="IPR004358">
    <property type="entry name" value="Sig_transdc_His_kin-like_C"/>
</dbReference>
<evidence type="ECO:0000256" key="5">
    <source>
        <dbReference type="ARBA" id="ARBA00022679"/>
    </source>
</evidence>
<dbReference type="InterPro" id="IPR005467">
    <property type="entry name" value="His_kinase_dom"/>
</dbReference>
<dbReference type="InterPro" id="IPR036097">
    <property type="entry name" value="HisK_dim/P_sf"/>
</dbReference>
<evidence type="ECO:0000256" key="9">
    <source>
        <dbReference type="ARBA" id="ARBA00023012"/>
    </source>
</evidence>
<evidence type="ECO:0000256" key="3">
    <source>
        <dbReference type="ARBA" id="ARBA00012438"/>
    </source>
</evidence>
<dbReference type="InterPro" id="IPR003661">
    <property type="entry name" value="HisK_dim/P_dom"/>
</dbReference>
<keyword evidence="8 12" id="KW-1133">Transmembrane helix</keyword>
<gene>
    <name evidence="15" type="ORF">ISU10_20225</name>
</gene>
<dbReference type="InterPro" id="IPR003594">
    <property type="entry name" value="HATPase_dom"/>
</dbReference>
<dbReference type="Pfam" id="PF00512">
    <property type="entry name" value="HisKA"/>
    <property type="match status" value="1"/>
</dbReference>
<dbReference type="SMART" id="SM00387">
    <property type="entry name" value="HATPase_c"/>
    <property type="match status" value="1"/>
</dbReference>